<dbReference type="EMBL" id="BLAY01000052">
    <property type="protein sequence ID" value="GET38797.1"/>
    <property type="molecule type" value="Genomic_DNA"/>
</dbReference>
<dbReference type="CDD" id="cd03784">
    <property type="entry name" value="GT1_Gtf-like"/>
    <property type="match status" value="1"/>
</dbReference>
<evidence type="ECO:0000313" key="5">
    <source>
        <dbReference type="Proteomes" id="UP001050975"/>
    </source>
</evidence>
<proteinExistence type="inferred from homology"/>
<gene>
    <name evidence="4" type="ORF">MiSe_35560</name>
</gene>
<dbReference type="NCBIfam" id="TIGR01426">
    <property type="entry name" value="MGT"/>
    <property type="match status" value="1"/>
</dbReference>
<evidence type="ECO:0000256" key="1">
    <source>
        <dbReference type="ARBA" id="ARBA00009995"/>
    </source>
</evidence>
<dbReference type="RefSeq" id="WP_226583110.1">
    <property type="nucleotide sequence ID" value="NZ_BLAY01000052.1"/>
</dbReference>
<dbReference type="InterPro" id="IPR010610">
    <property type="entry name" value="EryCIII-like_C"/>
</dbReference>
<organism evidence="4 5">
    <name type="scientific">Microseira wollei NIES-4236</name>
    <dbReference type="NCBI Taxonomy" id="2530354"/>
    <lineage>
        <taxon>Bacteria</taxon>
        <taxon>Bacillati</taxon>
        <taxon>Cyanobacteriota</taxon>
        <taxon>Cyanophyceae</taxon>
        <taxon>Oscillatoriophycideae</taxon>
        <taxon>Aerosakkonematales</taxon>
        <taxon>Aerosakkonemataceae</taxon>
        <taxon>Microseira</taxon>
    </lineage>
</organism>
<dbReference type="PANTHER" id="PTHR48050">
    <property type="entry name" value="STEROL 3-BETA-GLUCOSYLTRANSFERASE"/>
    <property type="match status" value="1"/>
</dbReference>
<name>A0AAV3XEJ8_9CYAN</name>
<dbReference type="Pfam" id="PF06722">
    <property type="entry name" value="EryCIII-like_C"/>
    <property type="match status" value="1"/>
</dbReference>
<dbReference type="GO" id="GO:0017000">
    <property type="term" value="P:antibiotic biosynthetic process"/>
    <property type="evidence" value="ECO:0007669"/>
    <property type="project" value="UniProtKB-ARBA"/>
</dbReference>
<accession>A0AAV3XEJ8</accession>
<dbReference type="InterPro" id="IPR006326">
    <property type="entry name" value="UDPGT_MGT-like"/>
</dbReference>
<dbReference type="SUPFAM" id="SSF53756">
    <property type="entry name" value="UDP-Glycosyltransferase/glycogen phosphorylase"/>
    <property type="match status" value="1"/>
</dbReference>
<dbReference type="InterPro" id="IPR050426">
    <property type="entry name" value="Glycosyltransferase_28"/>
</dbReference>
<dbReference type="InterPro" id="IPR002213">
    <property type="entry name" value="UDP_glucos_trans"/>
</dbReference>
<dbReference type="GO" id="GO:0008194">
    <property type="term" value="F:UDP-glycosyltransferase activity"/>
    <property type="evidence" value="ECO:0007669"/>
    <property type="project" value="InterPro"/>
</dbReference>
<dbReference type="FunFam" id="3.40.50.2000:FF:000072">
    <property type="entry name" value="Glycosyl transferase"/>
    <property type="match status" value="1"/>
</dbReference>
<dbReference type="Proteomes" id="UP001050975">
    <property type="component" value="Unassembled WGS sequence"/>
</dbReference>
<reference evidence="4" key="1">
    <citation type="submission" date="2019-10" db="EMBL/GenBank/DDBJ databases">
        <title>Draft genome sequece of Microseira wollei NIES-4236.</title>
        <authorList>
            <person name="Yamaguchi H."/>
            <person name="Suzuki S."/>
            <person name="Kawachi M."/>
        </authorList>
    </citation>
    <scope>NUCLEOTIDE SEQUENCE</scope>
    <source>
        <strain evidence="4">NIES-4236</strain>
    </source>
</reference>
<evidence type="ECO:0000256" key="2">
    <source>
        <dbReference type="ARBA" id="ARBA00022679"/>
    </source>
</evidence>
<dbReference type="PANTHER" id="PTHR48050:SF13">
    <property type="entry name" value="STEROL 3-BETA-GLUCOSYLTRANSFERASE UGT80A2"/>
    <property type="match status" value="1"/>
</dbReference>
<protein>
    <submittedName>
        <fullName evidence="4">Glycosyl transferase family protein</fullName>
    </submittedName>
</protein>
<comment type="caution">
    <text evidence="4">The sequence shown here is derived from an EMBL/GenBank/DDBJ whole genome shotgun (WGS) entry which is preliminary data.</text>
</comment>
<dbReference type="GO" id="GO:0016758">
    <property type="term" value="F:hexosyltransferase activity"/>
    <property type="evidence" value="ECO:0007669"/>
    <property type="project" value="InterPro"/>
</dbReference>
<dbReference type="Gene3D" id="3.40.50.2000">
    <property type="entry name" value="Glycogen Phosphorylase B"/>
    <property type="match status" value="2"/>
</dbReference>
<feature type="domain" description="Erythromycin biosynthesis protein CIII-like C-terminal" evidence="3">
    <location>
        <begin position="282"/>
        <end position="390"/>
    </location>
</feature>
<comment type="similarity">
    <text evidence="1">Belongs to the UDP-glycosyltransferase family.</text>
</comment>
<sequence>MSNIVFFNFQAYGHINPSLGIAQELVQRGEKVDYYCTEEFRYLIEKAGVQFQVLPSTVDLFSSASGKSYLIETSLEVLPILLKQFRQTPPKVLIFDATCLWGYLLGKLLKLPTVSTHASAILPPSFSPLISPELLLAFLPPHIFPVLPCFFPDSNFYTPLEKLRLVHKHRILWAQFRQQYQVEGLKINELFHSRGDLNIVFTSEAIQFKRELFDTSYIFVGRCYTNSLLDPDFSLADIKGKSVIYISLGTIFTDNIPFYKKCLLAFGYSNHLVVMKVGKSVDINLLGEIPPNFIVRNDVPPLEVLKYASVFISHASMTSTMEALEHRVPLVLFPQATDQYLVASRIEELGAGVWVKQQNIQPHKLRELVEKVMQDSSIRRNVERLGKSLVEAGGTQRAVDKILELKQRASTPK</sequence>
<keyword evidence="2 4" id="KW-0808">Transferase</keyword>
<evidence type="ECO:0000259" key="3">
    <source>
        <dbReference type="Pfam" id="PF06722"/>
    </source>
</evidence>
<keyword evidence="5" id="KW-1185">Reference proteome</keyword>
<dbReference type="AlphaFoldDB" id="A0AAV3XEJ8"/>
<evidence type="ECO:0000313" key="4">
    <source>
        <dbReference type="EMBL" id="GET38797.1"/>
    </source>
</evidence>